<name>A0A4U7AU27_9PEZI</name>
<dbReference type="Pfam" id="PF00106">
    <property type="entry name" value="adh_short"/>
    <property type="match status" value="1"/>
</dbReference>
<dbReference type="Gene3D" id="3.40.50.720">
    <property type="entry name" value="NAD(P)-binding Rossmann-like Domain"/>
    <property type="match status" value="1"/>
</dbReference>
<evidence type="ECO:0000256" key="1">
    <source>
        <dbReference type="ARBA" id="ARBA00006484"/>
    </source>
</evidence>
<dbReference type="PRINTS" id="PR00081">
    <property type="entry name" value="GDHRDH"/>
</dbReference>
<evidence type="ECO:0000256" key="3">
    <source>
        <dbReference type="ARBA" id="ARBA00023002"/>
    </source>
</evidence>
<proteinExistence type="inferred from homology"/>
<dbReference type="InterPro" id="IPR036291">
    <property type="entry name" value="NAD(P)-bd_dom_sf"/>
</dbReference>
<dbReference type="PANTHER" id="PTHR44229:SF4">
    <property type="entry name" value="15-HYDROXYPROSTAGLANDIN DEHYDROGENASE [NAD(+)]"/>
    <property type="match status" value="1"/>
</dbReference>
<dbReference type="PROSITE" id="PS00061">
    <property type="entry name" value="ADH_SHORT"/>
    <property type="match status" value="1"/>
</dbReference>
<accession>A0A4U7AU27</accession>
<comment type="caution">
    <text evidence="4">The sequence shown here is derived from an EMBL/GenBank/DDBJ whole genome shotgun (WGS) entry which is preliminary data.</text>
</comment>
<gene>
    <name evidence="4" type="ORF">C1H76_6065</name>
</gene>
<dbReference type="AlphaFoldDB" id="A0A4U7AU27"/>
<dbReference type="Proteomes" id="UP000308133">
    <property type="component" value="Unassembled WGS sequence"/>
</dbReference>
<dbReference type="EMBL" id="PTQR01000080">
    <property type="protein sequence ID" value="TKX21569.1"/>
    <property type="molecule type" value="Genomic_DNA"/>
</dbReference>
<organism evidence="4 5">
    <name type="scientific">Elsinoe australis</name>
    <dbReference type="NCBI Taxonomy" id="40998"/>
    <lineage>
        <taxon>Eukaryota</taxon>
        <taxon>Fungi</taxon>
        <taxon>Dikarya</taxon>
        <taxon>Ascomycota</taxon>
        <taxon>Pezizomycotina</taxon>
        <taxon>Dothideomycetes</taxon>
        <taxon>Dothideomycetidae</taxon>
        <taxon>Myriangiales</taxon>
        <taxon>Elsinoaceae</taxon>
        <taxon>Elsinoe</taxon>
    </lineage>
</organism>
<comment type="similarity">
    <text evidence="1">Belongs to the short-chain dehydrogenases/reductases (SDR) family.</text>
</comment>
<dbReference type="InterPro" id="IPR002347">
    <property type="entry name" value="SDR_fam"/>
</dbReference>
<sequence>MAERRETAYVTGKKFKHYHHGHRLSSTGGASGIGRALIEILVVRGIKTVVADINFPAAETFAKWLNHVHAQWWSLPPESEDIIATAVQVDITSWDSQVEAFKSMLQFVDGRVDYVFAIAGIGERSWLPPFDPATPSSEGDFVKPDLSVLDADLNGTLNTVALAVQQMRRQEASDDGFRGKIAVAASICGFYCVPTLPVYTAAKHGVVGFVRSYGKLLASQGIGLNAVCPSIVRTSISKPEFYQQCETKGLLAHMNNVVAAFEECILGSCKGGECLEVGPRTEPFSRRDAAEYLDEESRQTCDVLLDRGMPLHVKQTPNA</sequence>
<dbReference type="GO" id="GO:0005737">
    <property type="term" value="C:cytoplasm"/>
    <property type="evidence" value="ECO:0007669"/>
    <property type="project" value="TreeGrafter"/>
</dbReference>
<protein>
    <submittedName>
        <fullName evidence="4">Short-chain dehydrogenase-like protein 9</fullName>
    </submittedName>
</protein>
<evidence type="ECO:0000256" key="2">
    <source>
        <dbReference type="ARBA" id="ARBA00022857"/>
    </source>
</evidence>
<reference evidence="4 5" key="1">
    <citation type="submission" date="2018-02" db="EMBL/GenBank/DDBJ databases">
        <title>Draft genome sequences of Elsinoe sp., causing black scab on jojoba.</title>
        <authorList>
            <person name="Stodart B."/>
            <person name="Jeffress S."/>
            <person name="Ash G."/>
            <person name="Arun Chinnappa K."/>
        </authorList>
    </citation>
    <scope>NUCLEOTIDE SEQUENCE [LARGE SCALE GENOMIC DNA]</scope>
    <source>
        <strain evidence="4 5">Hillstone_2</strain>
    </source>
</reference>
<dbReference type="GO" id="GO:0016616">
    <property type="term" value="F:oxidoreductase activity, acting on the CH-OH group of donors, NAD or NADP as acceptor"/>
    <property type="evidence" value="ECO:0007669"/>
    <property type="project" value="TreeGrafter"/>
</dbReference>
<dbReference type="SUPFAM" id="SSF51735">
    <property type="entry name" value="NAD(P)-binding Rossmann-fold domains"/>
    <property type="match status" value="1"/>
</dbReference>
<keyword evidence="2" id="KW-0521">NADP</keyword>
<evidence type="ECO:0000313" key="5">
    <source>
        <dbReference type="Proteomes" id="UP000308133"/>
    </source>
</evidence>
<dbReference type="PANTHER" id="PTHR44229">
    <property type="entry name" value="15-HYDROXYPROSTAGLANDIN DEHYDROGENASE [NAD(+)]"/>
    <property type="match status" value="1"/>
</dbReference>
<keyword evidence="3" id="KW-0560">Oxidoreductase</keyword>
<evidence type="ECO:0000313" key="4">
    <source>
        <dbReference type="EMBL" id="TKX21569.1"/>
    </source>
</evidence>
<dbReference type="InterPro" id="IPR020904">
    <property type="entry name" value="Sc_DH/Rdtase_CS"/>
</dbReference>